<organism evidence="1">
    <name type="scientific">Phenylobacterium glaciei</name>
    <dbReference type="NCBI Taxonomy" id="2803784"/>
    <lineage>
        <taxon>Bacteria</taxon>
        <taxon>Pseudomonadati</taxon>
        <taxon>Pseudomonadota</taxon>
        <taxon>Alphaproteobacteria</taxon>
        <taxon>Caulobacterales</taxon>
        <taxon>Caulobacteraceae</taxon>
        <taxon>Phenylobacterium</taxon>
    </lineage>
</organism>
<gene>
    <name evidence="2" type="ORF">JKL49_00235</name>
    <name evidence="1" type="ORF">JKL49_27430</name>
</gene>
<accession>A0A974P3E4</accession>
<reference evidence="1" key="1">
    <citation type="submission" date="2021-01" db="EMBL/GenBank/DDBJ databases">
        <title>Genome sequence of Phenylobacterium sp. 20VBR1 isolated from a valley glaceir, Ny-Alesund, Svalbard.</title>
        <authorList>
            <person name="Thomas F.A."/>
            <person name="Krishnan K.P."/>
            <person name="Sinha R.K."/>
        </authorList>
    </citation>
    <scope>NUCLEOTIDE SEQUENCE</scope>
    <source>
        <strain evidence="1">20VBR1</strain>
    </source>
</reference>
<dbReference type="AlphaFoldDB" id="A0A974P3E4"/>
<dbReference type="EMBL" id="CP068570">
    <property type="protein sequence ID" value="QQZ50222.1"/>
    <property type="molecule type" value="Genomic_DNA"/>
</dbReference>
<evidence type="ECO:0000313" key="2">
    <source>
        <dbReference type="EMBL" id="QQZ50222.1"/>
    </source>
</evidence>
<dbReference type="Pfam" id="PF11739">
    <property type="entry name" value="YdbH-like"/>
    <property type="match status" value="1"/>
</dbReference>
<protein>
    <submittedName>
        <fullName evidence="1">Uncharacterized protein</fullName>
    </submittedName>
</protein>
<dbReference type="EMBL" id="CP068570">
    <property type="protein sequence ID" value="QQZ50197.1"/>
    <property type="molecule type" value="Genomic_DNA"/>
</dbReference>
<proteinExistence type="predicted"/>
<dbReference type="InterPro" id="IPR021730">
    <property type="entry name" value="YdbH"/>
</dbReference>
<name>A0A974P3E4_9CAUL</name>
<sequence length="93" mass="9136">MGALTFDTGVLSFAENGLQPAALSPRAALVGSPAVGKARFGGQVAWTKAGSTSGGVLEVPSLDFTSPAGKVQGLAGTVTFTSLAPSPPLPARP</sequence>
<evidence type="ECO:0000313" key="1">
    <source>
        <dbReference type="EMBL" id="QQZ50197.1"/>
    </source>
</evidence>